<dbReference type="AlphaFoldDB" id="A0A6J7MNI0"/>
<reference evidence="1" key="1">
    <citation type="submission" date="2020-05" db="EMBL/GenBank/DDBJ databases">
        <authorList>
            <person name="Chiriac C."/>
            <person name="Salcher M."/>
            <person name="Ghai R."/>
            <person name="Kavagutti S V."/>
        </authorList>
    </citation>
    <scope>NUCLEOTIDE SEQUENCE</scope>
</reference>
<name>A0A6J7MNI0_9ZZZZ</name>
<evidence type="ECO:0000313" key="1">
    <source>
        <dbReference type="EMBL" id="CAB4980712.1"/>
    </source>
</evidence>
<gene>
    <name evidence="1" type="ORF">UFOPK3954_00524</name>
</gene>
<proteinExistence type="predicted"/>
<sequence length="384" mass="39529">MTAVRSASVLRERWTRLGAIVCVVALVLVAVLAAVGVRTLANSKAGQNASSLPPAQALPRTEAALLAIKADTGALAALIVLAKAAPGGDGKSRGGAIIPIPVGSGIQFGKNPSLSRLAELYLAGGVAALAEQAGSLLSITFSVVAELDVPAAARLLTPAGTVTIRQSAGNQTFGPAAAATMLATQSGRLEGPHFASTVAYWTGLALRVGKGLSFSGSQTTGAITRFFDSILTGPISVYPINGSKVPQGDANPNNSDVYRLDRAELDRVLGLVLSNTFSPVDAQFTARVVNPTGDPDVTLAAIRKIRAAGGAVTIVDETKGELPAQTEFSLTGRLERADVKLFAKEFGLTTFESVAEPGERHMRYVDIDLTVVIGAGFKQTGASK</sequence>
<dbReference type="EMBL" id="CAFBON010000037">
    <property type="protein sequence ID" value="CAB4980712.1"/>
    <property type="molecule type" value="Genomic_DNA"/>
</dbReference>
<organism evidence="1">
    <name type="scientific">freshwater metagenome</name>
    <dbReference type="NCBI Taxonomy" id="449393"/>
    <lineage>
        <taxon>unclassified sequences</taxon>
        <taxon>metagenomes</taxon>
        <taxon>ecological metagenomes</taxon>
    </lineage>
</organism>
<protein>
    <submittedName>
        <fullName evidence="1">Unannotated protein</fullName>
    </submittedName>
</protein>
<accession>A0A6J7MNI0</accession>